<evidence type="ECO:0000313" key="1">
    <source>
        <dbReference type="EMBL" id="EXL89894.1"/>
    </source>
</evidence>
<dbReference type="HOGENOM" id="CLU_3106418_0_0_1"/>
<dbReference type="RefSeq" id="XP_031051984.1">
    <property type="nucleotide sequence ID" value="XM_031218303.1"/>
</dbReference>
<organism evidence="1">
    <name type="scientific">Fusarium odoratissimum (strain NRRL 54006)</name>
    <dbReference type="NCBI Taxonomy" id="1089451"/>
    <lineage>
        <taxon>Eukaryota</taxon>
        <taxon>Fungi</taxon>
        <taxon>Dikarya</taxon>
        <taxon>Ascomycota</taxon>
        <taxon>Pezizomycotina</taxon>
        <taxon>Sordariomycetes</taxon>
        <taxon>Hypocreomycetidae</taxon>
        <taxon>Hypocreales</taxon>
        <taxon>Nectriaceae</taxon>
        <taxon>Fusarium</taxon>
        <taxon>Fusarium oxysporum species complex</taxon>
        <taxon>Fusarium oxysporum f. sp. cubense (strain race 4)</taxon>
    </lineage>
</organism>
<accession>X0JYG0</accession>
<dbReference type="VEuPathDB" id="FungiDB:FOIG_16825"/>
<name>X0JYG0_FUSO5</name>
<dbReference type="GeneID" id="42042000"/>
<proteinExistence type="predicted"/>
<gene>
    <name evidence="1" type="ORF">FOIG_16825</name>
</gene>
<reference evidence="1" key="2">
    <citation type="submission" date="2014-03" db="EMBL/GenBank/DDBJ databases">
        <title>The Genome Annotation of Fusarium oxysporum II5.</title>
        <authorList>
            <consortium name="The Broad Institute Genomics Platform"/>
            <person name="Ma L.-J."/>
            <person name="Corby-Kistler H."/>
            <person name="Broz K."/>
            <person name="Gale L.R."/>
            <person name="Jonkers W."/>
            <person name="O'Donnell K."/>
            <person name="Ploetz R."/>
            <person name="Steinberg C."/>
            <person name="Schwartz D.C."/>
            <person name="VanEtten H."/>
            <person name="Zhou S."/>
            <person name="Young S.K."/>
            <person name="Zeng Q."/>
            <person name="Gargeya S."/>
            <person name="Fitzgerald M."/>
            <person name="Abouelleil A."/>
            <person name="Alvarado L."/>
            <person name="Chapman S.B."/>
            <person name="Gainer-Dewar J."/>
            <person name="Goldberg J."/>
            <person name="Griggs A."/>
            <person name="Gujja S."/>
            <person name="Hansen M."/>
            <person name="Howarth C."/>
            <person name="Imamovic A."/>
            <person name="Ireland A."/>
            <person name="Larimer J."/>
            <person name="McCowan C."/>
            <person name="Murphy C."/>
            <person name="Pearson M."/>
            <person name="Poon T.W."/>
            <person name="Priest M."/>
            <person name="Roberts A."/>
            <person name="Saif S."/>
            <person name="Shea T."/>
            <person name="Sykes S."/>
            <person name="Wortman J."/>
            <person name="Nusbaum C."/>
            <person name="Birren B."/>
        </authorList>
    </citation>
    <scope>NUCLEOTIDE SEQUENCE</scope>
    <source>
        <strain evidence="1">54006</strain>
    </source>
</reference>
<dbReference type="EMBL" id="KK036245">
    <property type="protein sequence ID" value="EXL89894.1"/>
    <property type="molecule type" value="Genomic_DNA"/>
</dbReference>
<dbReference type="Proteomes" id="UP000030685">
    <property type="component" value="Unassembled WGS sequence"/>
</dbReference>
<dbReference type="AlphaFoldDB" id="X0JYG0"/>
<sequence length="51" mass="6100">MVNIILKLWREPPPFWPLPMHRLPKSYVLMKAIQFHRNSSTKCLLISKLIL</sequence>
<protein>
    <submittedName>
        <fullName evidence="1">Uncharacterized protein</fullName>
    </submittedName>
</protein>
<reference evidence="1" key="1">
    <citation type="submission" date="2011-11" db="EMBL/GenBank/DDBJ databases">
        <title>The Genome Sequence of Fusarium oxysporum II5.</title>
        <authorList>
            <consortium name="The Broad Institute Genome Sequencing Platform"/>
            <person name="Ma L.-J."/>
            <person name="Gale L.R."/>
            <person name="Schwartz D.C."/>
            <person name="Zhou S."/>
            <person name="Corby-Kistler H."/>
            <person name="Young S.K."/>
            <person name="Zeng Q."/>
            <person name="Gargeya S."/>
            <person name="Fitzgerald M."/>
            <person name="Haas B."/>
            <person name="Abouelleil A."/>
            <person name="Alvarado L."/>
            <person name="Arachchi H.M."/>
            <person name="Berlin A."/>
            <person name="Brown A."/>
            <person name="Chapman S.B."/>
            <person name="Chen Z."/>
            <person name="Dunbar C."/>
            <person name="Freedman E."/>
            <person name="Gearin G."/>
            <person name="Goldberg J."/>
            <person name="Griggs A."/>
            <person name="Gujja S."/>
            <person name="Heiman D."/>
            <person name="Howarth C."/>
            <person name="Larson L."/>
            <person name="Lui A."/>
            <person name="MacDonald P.J.P."/>
            <person name="Montmayeur A."/>
            <person name="Murphy C."/>
            <person name="Neiman D."/>
            <person name="Pearson M."/>
            <person name="Priest M."/>
            <person name="Roberts A."/>
            <person name="Saif S."/>
            <person name="Shea T."/>
            <person name="Shenoy N."/>
            <person name="Sisk P."/>
            <person name="Stolte C."/>
            <person name="Sykes S."/>
            <person name="Wortman J."/>
            <person name="Nusbaum C."/>
            <person name="Birren B."/>
        </authorList>
    </citation>
    <scope>NUCLEOTIDE SEQUENCE [LARGE SCALE GENOMIC DNA]</scope>
    <source>
        <strain evidence="1">54006</strain>
    </source>
</reference>